<accession>S8EXM6</accession>
<sequence length="204" mass="22412">MLAYCTLLSAVGPLDVIVNPMDSWRGLVTALHGILSHFSSPVIRTLQLDISMRAPNDSPSTSTHPDSEFWTLDLGSIHDLIKRPLFNSLRSANICMRGFSSDPRLTCDAVLTAEEMERRVRLILEPWDKRGILTAEGYNEPTDEAIRWEPAMDGRDSEKGGSGGGVGGEEAQSSEDKAAFASDQEDEDEDSLEGSTQDLVEDRE</sequence>
<reference evidence="2 3" key="1">
    <citation type="journal article" date="2012" name="Science">
        <title>The Paleozoic origin of enzymatic lignin decomposition reconstructed from 31 fungal genomes.</title>
        <authorList>
            <person name="Floudas D."/>
            <person name="Binder M."/>
            <person name="Riley R."/>
            <person name="Barry K."/>
            <person name="Blanchette R.A."/>
            <person name="Henrissat B."/>
            <person name="Martinez A.T."/>
            <person name="Otillar R."/>
            <person name="Spatafora J.W."/>
            <person name="Yadav J.S."/>
            <person name="Aerts A."/>
            <person name="Benoit I."/>
            <person name="Boyd A."/>
            <person name="Carlson A."/>
            <person name="Copeland A."/>
            <person name="Coutinho P.M."/>
            <person name="de Vries R.P."/>
            <person name="Ferreira P."/>
            <person name="Findley K."/>
            <person name="Foster B."/>
            <person name="Gaskell J."/>
            <person name="Glotzer D."/>
            <person name="Gorecki P."/>
            <person name="Heitman J."/>
            <person name="Hesse C."/>
            <person name="Hori C."/>
            <person name="Igarashi K."/>
            <person name="Jurgens J.A."/>
            <person name="Kallen N."/>
            <person name="Kersten P."/>
            <person name="Kohler A."/>
            <person name="Kuees U."/>
            <person name="Kumar T.K.A."/>
            <person name="Kuo A."/>
            <person name="LaButti K."/>
            <person name="Larrondo L.F."/>
            <person name="Lindquist E."/>
            <person name="Ling A."/>
            <person name="Lombard V."/>
            <person name="Lucas S."/>
            <person name="Lundell T."/>
            <person name="Martin R."/>
            <person name="McLaughlin D.J."/>
            <person name="Morgenstern I."/>
            <person name="Morin E."/>
            <person name="Murat C."/>
            <person name="Nagy L.G."/>
            <person name="Nolan M."/>
            <person name="Ohm R.A."/>
            <person name="Patyshakuliyeva A."/>
            <person name="Rokas A."/>
            <person name="Ruiz-Duenas F.J."/>
            <person name="Sabat G."/>
            <person name="Salamov A."/>
            <person name="Samejima M."/>
            <person name="Schmutz J."/>
            <person name="Slot J.C."/>
            <person name="St John F."/>
            <person name="Stenlid J."/>
            <person name="Sun H."/>
            <person name="Sun S."/>
            <person name="Syed K."/>
            <person name="Tsang A."/>
            <person name="Wiebenga A."/>
            <person name="Young D."/>
            <person name="Pisabarro A."/>
            <person name="Eastwood D.C."/>
            <person name="Martin F."/>
            <person name="Cullen D."/>
            <person name="Grigoriev I.V."/>
            <person name="Hibbett D.S."/>
        </authorList>
    </citation>
    <scope>NUCLEOTIDE SEQUENCE</scope>
    <source>
        <strain evidence="3">FP-58527</strain>
    </source>
</reference>
<feature type="compositionally biased region" description="Basic and acidic residues" evidence="1">
    <location>
        <begin position="144"/>
        <end position="159"/>
    </location>
</feature>
<keyword evidence="3" id="KW-1185">Reference proteome</keyword>
<dbReference type="EMBL" id="KE504237">
    <property type="protein sequence ID" value="EPS94310.1"/>
    <property type="molecule type" value="Genomic_DNA"/>
</dbReference>
<feature type="compositionally biased region" description="Acidic residues" evidence="1">
    <location>
        <begin position="183"/>
        <end position="192"/>
    </location>
</feature>
<evidence type="ECO:0000256" key="1">
    <source>
        <dbReference type="SAM" id="MobiDB-lite"/>
    </source>
</evidence>
<dbReference type="AlphaFoldDB" id="S8EXM6"/>
<gene>
    <name evidence="2" type="ORF">FOMPIDRAFT_1055182</name>
</gene>
<dbReference type="HOGENOM" id="CLU_116371_0_0_1"/>
<dbReference type="InParanoid" id="S8EXM6"/>
<dbReference type="Proteomes" id="UP000015241">
    <property type="component" value="Unassembled WGS sequence"/>
</dbReference>
<organism evidence="2 3">
    <name type="scientific">Fomitopsis schrenkii</name>
    <name type="common">Brown rot fungus</name>
    <dbReference type="NCBI Taxonomy" id="2126942"/>
    <lineage>
        <taxon>Eukaryota</taxon>
        <taxon>Fungi</taxon>
        <taxon>Dikarya</taxon>
        <taxon>Basidiomycota</taxon>
        <taxon>Agaricomycotina</taxon>
        <taxon>Agaricomycetes</taxon>
        <taxon>Polyporales</taxon>
        <taxon>Fomitopsis</taxon>
    </lineage>
</organism>
<evidence type="ECO:0000313" key="2">
    <source>
        <dbReference type="EMBL" id="EPS94310.1"/>
    </source>
</evidence>
<dbReference type="STRING" id="743788.S8EXM6"/>
<name>S8EXM6_FOMSC</name>
<evidence type="ECO:0000313" key="3">
    <source>
        <dbReference type="Proteomes" id="UP000015241"/>
    </source>
</evidence>
<protein>
    <submittedName>
        <fullName evidence="2">Uncharacterized protein</fullName>
    </submittedName>
</protein>
<proteinExistence type="predicted"/>
<feature type="region of interest" description="Disordered" evidence="1">
    <location>
        <begin position="141"/>
        <end position="204"/>
    </location>
</feature>